<keyword evidence="3" id="KW-0238">DNA-binding</keyword>
<comment type="similarity">
    <text evidence="1">Belongs to the LysR transcriptional regulatory family.</text>
</comment>
<reference evidence="6" key="1">
    <citation type="submission" date="2023-07" db="EMBL/GenBank/DDBJ databases">
        <title>A collection of bacterial strains from the Burkholderia cepacia Research Laboratory and Repository.</title>
        <authorList>
            <person name="Lipuma J."/>
            <person name="Spilker T."/>
            <person name="Caverly L."/>
        </authorList>
    </citation>
    <scope>NUCLEOTIDE SEQUENCE</scope>
    <source>
        <strain evidence="6">AU44268</strain>
    </source>
</reference>
<dbReference type="InterPro" id="IPR000847">
    <property type="entry name" value="LysR_HTH_N"/>
</dbReference>
<evidence type="ECO:0000256" key="3">
    <source>
        <dbReference type="ARBA" id="ARBA00023125"/>
    </source>
</evidence>
<keyword evidence="2" id="KW-0805">Transcription regulation</keyword>
<keyword evidence="4" id="KW-0804">Transcription</keyword>
<comment type="caution">
    <text evidence="6">The sequence shown here is derived from an EMBL/GenBank/DDBJ whole genome shotgun (WGS) entry which is preliminary data.</text>
</comment>
<feature type="domain" description="HTH lysR-type" evidence="5">
    <location>
        <begin position="4"/>
        <end position="62"/>
    </location>
</feature>
<evidence type="ECO:0000256" key="4">
    <source>
        <dbReference type="ARBA" id="ARBA00023163"/>
    </source>
</evidence>
<dbReference type="InterPro" id="IPR036388">
    <property type="entry name" value="WH-like_DNA-bd_sf"/>
</dbReference>
<dbReference type="GO" id="GO:0003700">
    <property type="term" value="F:DNA-binding transcription factor activity"/>
    <property type="evidence" value="ECO:0007669"/>
    <property type="project" value="InterPro"/>
</dbReference>
<evidence type="ECO:0000259" key="5">
    <source>
        <dbReference type="PROSITE" id="PS50931"/>
    </source>
</evidence>
<proteinExistence type="inferred from homology"/>
<dbReference type="SUPFAM" id="SSF46785">
    <property type="entry name" value="Winged helix' DNA-binding domain"/>
    <property type="match status" value="1"/>
</dbReference>
<dbReference type="Gene3D" id="1.10.10.10">
    <property type="entry name" value="Winged helix-like DNA-binding domain superfamily/Winged helix DNA-binding domain"/>
    <property type="match status" value="1"/>
</dbReference>
<accession>A0AAW7TDS1</accession>
<dbReference type="AlphaFoldDB" id="A0AAW7TDS1"/>
<organism evidence="6 7">
    <name type="scientific">Burkholderia vietnamiensis</name>
    <dbReference type="NCBI Taxonomy" id="60552"/>
    <lineage>
        <taxon>Bacteria</taxon>
        <taxon>Pseudomonadati</taxon>
        <taxon>Pseudomonadota</taxon>
        <taxon>Betaproteobacteria</taxon>
        <taxon>Burkholderiales</taxon>
        <taxon>Burkholderiaceae</taxon>
        <taxon>Burkholderia</taxon>
        <taxon>Burkholderia cepacia complex</taxon>
    </lineage>
</organism>
<dbReference type="InterPro" id="IPR050176">
    <property type="entry name" value="LTTR"/>
</dbReference>
<evidence type="ECO:0000313" key="6">
    <source>
        <dbReference type="EMBL" id="MDN7799764.1"/>
    </source>
</evidence>
<dbReference type="Pfam" id="PF00126">
    <property type="entry name" value="HTH_1"/>
    <property type="match status" value="1"/>
</dbReference>
<dbReference type="EMBL" id="JAUJRV010000055">
    <property type="protein sequence ID" value="MDN7799764.1"/>
    <property type="molecule type" value="Genomic_DNA"/>
</dbReference>
<name>A0AAW7TDS1_BURVI</name>
<dbReference type="PANTHER" id="PTHR30579">
    <property type="entry name" value="TRANSCRIPTIONAL REGULATOR"/>
    <property type="match status" value="1"/>
</dbReference>
<dbReference type="Proteomes" id="UP001171620">
    <property type="component" value="Unassembled WGS sequence"/>
</dbReference>
<dbReference type="GO" id="GO:0003677">
    <property type="term" value="F:DNA binding"/>
    <property type="evidence" value="ECO:0007669"/>
    <property type="project" value="UniProtKB-KW"/>
</dbReference>
<evidence type="ECO:0000256" key="2">
    <source>
        <dbReference type="ARBA" id="ARBA00023015"/>
    </source>
</evidence>
<dbReference type="RefSeq" id="WP_117337835.1">
    <property type="nucleotide sequence ID" value="NZ_JAUJRV010000055.1"/>
</dbReference>
<sequence>MPPIDWSHLRYILAVARGGGYAGAGRRLNVDPTVVRRRIRAIESALCFKLFQRALDGRLHPTKACEEVISRAEIVEAQISCLSATVKGLDAQ</sequence>
<evidence type="ECO:0000313" key="7">
    <source>
        <dbReference type="Proteomes" id="UP001171620"/>
    </source>
</evidence>
<protein>
    <submittedName>
        <fullName evidence="6">LysR family transcriptional regulator</fullName>
    </submittedName>
</protein>
<evidence type="ECO:0000256" key="1">
    <source>
        <dbReference type="ARBA" id="ARBA00009437"/>
    </source>
</evidence>
<dbReference type="InterPro" id="IPR036390">
    <property type="entry name" value="WH_DNA-bd_sf"/>
</dbReference>
<gene>
    <name evidence="6" type="ORF">QZM33_33080</name>
</gene>
<dbReference type="PANTHER" id="PTHR30579:SF3">
    <property type="entry name" value="TRANSCRIPTIONAL REGULATORY PROTEIN"/>
    <property type="match status" value="1"/>
</dbReference>
<dbReference type="PROSITE" id="PS50931">
    <property type="entry name" value="HTH_LYSR"/>
    <property type="match status" value="1"/>
</dbReference>